<dbReference type="Proteomes" id="UP000308444">
    <property type="component" value="Unassembled WGS sequence"/>
</dbReference>
<feature type="transmembrane region" description="Helical" evidence="1">
    <location>
        <begin position="121"/>
        <end position="145"/>
    </location>
</feature>
<dbReference type="EMBL" id="SZOH01001028">
    <property type="protein sequence ID" value="TKJ02584.1"/>
    <property type="molecule type" value="Genomic_DNA"/>
</dbReference>
<comment type="caution">
    <text evidence="2">The sequence shown here is derived from an EMBL/GenBank/DDBJ whole genome shotgun (WGS) entry which is preliminary data.</text>
</comment>
<accession>A0A9X9A8Z9</accession>
<feature type="transmembrane region" description="Helical" evidence="1">
    <location>
        <begin position="26"/>
        <end position="52"/>
    </location>
</feature>
<keyword evidence="1" id="KW-0812">Transmembrane</keyword>
<reference evidence="2 3" key="1">
    <citation type="journal article" date="2019" name="Environ. Microbiol.">
        <title>An active ?-lactamase is a part of an orchestrated cell wall stress resistance network of Bacillus subtilis and related rhizosphere species.</title>
        <authorList>
            <person name="Bucher T."/>
            <person name="Keren-Paz A."/>
            <person name="Hausser J."/>
            <person name="Olender T."/>
            <person name="Cytryn E."/>
            <person name="Kolodkin-Gal I."/>
        </authorList>
    </citation>
    <scope>NUCLEOTIDE SEQUENCE [LARGE SCALE GENOMIC DNA]</scope>
    <source>
        <strain evidence="2 3">I32</strain>
    </source>
</reference>
<proteinExistence type="predicted"/>
<gene>
    <name evidence="2" type="ORF">FC695_16195</name>
</gene>
<feature type="transmembrane region" description="Helical" evidence="1">
    <location>
        <begin position="81"/>
        <end position="100"/>
    </location>
</feature>
<feature type="transmembrane region" description="Helical" evidence="1">
    <location>
        <begin position="151"/>
        <end position="172"/>
    </location>
</feature>
<name>A0A9X9A8Z9_BACCE</name>
<evidence type="ECO:0000256" key="1">
    <source>
        <dbReference type="SAM" id="Phobius"/>
    </source>
</evidence>
<organism evidence="2 3">
    <name type="scientific">Bacillus cereus</name>
    <dbReference type="NCBI Taxonomy" id="1396"/>
    <lineage>
        <taxon>Bacteria</taxon>
        <taxon>Bacillati</taxon>
        <taxon>Bacillota</taxon>
        <taxon>Bacilli</taxon>
        <taxon>Bacillales</taxon>
        <taxon>Bacillaceae</taxon>
        <taxon>Bacillus</taxon>
        <taxon>Bacillus cereus group</taxon>
    </lineage>
</organism>
<dbReference type="AlphaFoldDB" id="A0A9X9A8Z9"/>
<sequence>MHRKIEKKKIKYKIVYYNIKRKVDYLLIYLFHFTFIRFIELALLSFLILTLLQKLDILDFSFIKKILIPFPSIEDSLTRQFLFSQISITFMILSLFSLIVNLKKEKVLGTSIYKIIFAKSILGNIIFINCVEFSLLFLNIYLYISKASSDVILYVFFITLILLTLFITRIILYSNWENLTLHKIASIYIWENEKLIKKPKSLAQPTIHSKFLHDLNEDTIEKILRKDVEYKRNFHVYQTIANMSLIKYKSKIQENYLEMSYEPDVIIMWNNAIEVLIENEFYSDAIRQHNRMLSTLISNEVYLSSFQINQVLENIFTGISAKEDKSIFIQNKKNLLTSIELTMNYGFYRLNNDFTYTRIGKTNRLLLKPLYGNFMNDYYNLIEKSLKLSDAEKSKCLQDYFEGIRLIAMNSDFNSTFELKYFEIEQILREFN</sequence>
<protein>
    <submittedName>
        <fullName evidence="2">Uncharacterized protein</fullName>
    </submittedName>
</protein>
<evidence type="ECO:0000313" key="3">
    <source>
        <dbReference type="Proteomes" id="UP000308444"/>
    </source>
</evidence>
<evidence type="ECO:0000313" key="2">
    <source>
        <dbReference type="EMBL" id="TKJ02584.1"/>
    </source>
</evidence>
<feature type="non-terminal residue" evidence="2">
    <location>
        <position position="432"/>
    </location>
</feature>
<keyword evidence="1" id="KW-0472">Membrane</keyword>
<keyword evidence="1" id="KW-1133">Transmembrane helix</keyword>